<evidence type="ECO:0000259" key="13">
    <source>
        <dbReference type="PROSITE" id="PS50885"/>
    </source>
</evidence>
<dbReference type="InterPro" id="IPR003660">
    <property type="entry name" value="HAMP_dom"/>
</dbReference>
<dbReference type="InterPro" id="IPR036097">
    <property type="entry name" value="HisK_dim/P_sf"/>
</dbReference>
<keyword evidence="9" id="KW-0902">Two-component regulatory system</keyword>
<evidence type="ECO:0000256" key="3">
    <source>
        <dbReference type="ARBA" id="ARBA00012438"/>
    </source>
</evidence>
<dbReference type="Proteomes" id="UP001317532">
    <property type="component" value="Chromosome"/>
</dbReference>
<evidence type="ECO:0000313" key="15">
    <source>
        <dbReference type="Proteomes" id="UP001317532"/>
    </source>
</evidence>
<sequence>MTIDPRTLRGQLALAYAVALLVALIVLAAGTLALVDRIQRSTLDDRLQLATRAVSAIVDQHDGTIALDPHDRTQFARIVGRGINAAVFGRKRGAIASTVVDLPDMVRSLAATGISGTQTVRTPEGALRVSAAALPVGKTPLGTVLVWGDFEGIEDLDRRLAFAFALAIPVVAAFAAIGGGFVAARGLRPLVHLAEIASEIEAHDLSRRIAVPVRDDELGRLCLTFDRMLDRLENAFDRERRFTSDASHELRAPLSVIRAEADLMLRRMRTPDEYERALRSIAQQADDLEELTRDLLAAARGEAVESAVSEPVDVGGAAAKAAERMRALARARNVAIAQSIEPGAMACGHEPAVRRAVTCVLHNALKYARADGRVEIAVHRGDTIVRVEVADDGPGFSEAALAHATERFWRDDAARPRGDDGGGSGLGLAIAAVIVATMHGTLRLANRATGGALVVVELPSFMRP</sequence>
<dbReference type="SMART" id="SM00304">
    <property type="entry name" value="HAMP"/>
    <property type="match status" value="1"/>
</dbReference>
<evidence type="ECO:0000313" key="14">
    <source>
        <dbReference type="EMBL" id="BDE07542.1"/>
    </source>
</evidence>
<dbReference type="PANTHER" id="PTHR45436:SF5">
    <property type="entry name" value="SENSOR HISTIDINE KINASE TRCS"/>
    <property type="match status" value="1"/>
</dbReference>
<dbReference type="Gene3D" id="1.10.287.130">
    <property type="match status" value="1"/>
</dbReference>
<dbReference type="SUPFAM" id="SSF47384">
    <property type="entry name" value="Homodimeric domain of signal transducing histidine kinase"/>
    <property type="match status" value="1"/>
</dbReference>
<reference evidence="14 15" key="1">
    <citation type="journal article" date="2022" name="ISME Commun">
        <title>Vulcanimicrobium alpinus gen. nov. sp. nov., the first cultivated representative of the candidate phylum 'Eremiobacterota', is a metabolically versatile aerobic anoxygenic phototroph.</title>
        <authorList>
            <person name="Yabe S."/>
            <person name="Muto K."/>
            <person name="Abe K."/>
            <person name="Yokota A."/>
            <person name="Staudigel H."/>
            <person name="Tebo B.M."/>
        </authorList>
    </citation>
    <scope>NUCLEOTIDE SEQUENCE [LARGE SCALE GENOMIC DNA]</scope>
    <source>
        <strain evidence="14 15">WC8-2</strain>
    </source>
</reference>
<dbReference type="SMART" id="SM00387">
    <property type="entry name" value="HATPase_c"/>
    <property type="match status" value="1"/>
</dbReference>
<dbReference type="PROSITE" id="PS50109">
    <property type="entry name" value="HIS_KIN"/>
    <property type="match status" value="1"/>
</dbReference>
<dbReference type="KEGG" id="vab:WPS_28180"/>
<feature type="domain" description="Histidine kinase" evidence="12">
    <location>
        <begin position="245"/>
        <end position="462"/>
    </location>
</feature>
<evidence type="ECO:0000256" key="5">
    <source>
        <dbReference type="ARBA" id="ARBA00022679"/>
    </source>
</evidence>
<dbReference type="CDD" id="cd00082">
    <property type="entry name" value="HisKA"/>
    <property type="match status" value="1"/>
</dbReference>
<dbReference type="InterPro" id="IPR050428">
    <property type="entry name" value="TCS_sensor_his_kinase"/>
</dbReference>
<evidence type="ECO:0000256" key="1">
    <source>
        <dbReference type="ARBA" id="ARBA00000085"/>
    </source>
</evidence>
<feature type="transmembrane region" description="Helical" evidence="11">
    <location>
        <begin position="160"/>
        <end position="184"/>
    </location>
</feature>
<organism evidence="14 15">
    <name type="scientific">Vulcanimicrobium alpinum</name>
    <dbReference type="NCBI Taxonomy" id="3016050"/>
    <lineage>
        <taxon>Bacteria</taxon>
        <taxon>Bacillati</taxon>
        <taxon>Vulcanimicrobiota</taxon>
        <taxon>Vulcanimicrobiia</taxon>
        <taxon>Vulcanimicrobiales</taxon>
        <taxon>Vulcanimicrobiaceae</taxon>
        <taxon>Vulcanimicrobium</taxon>
    </lineage>
</organism>
<dbReference type="InterPro" id="IPR036890">
    <property type="entry name" value="HATPase_C_sf"/>
</dbReference>
<dbReference type="RefSeq" id="WP_317995124.1">
    <property type="nucleotide sequence ID" value="NZ_AP025523.1"/>
</dbReference>
<keyword evidence="5" id="KW-0808">Transferase</keyword>
<keyword evidence="7" id="KW-0418">Kinase</keyword>
<dbReference type="InterPro" id="IPR003661">
    <property type="entry name" value="HisK_dim/P_dom"/>
</dbReference>
<dbReference type="Gene3D" id="6.10.340.10">
    <property type="match status" value="1"/>
</dbReference>
<dbReference type="Gene3D" id="3.30.565.10">
    <property type="entry name" value="Histidine kinase-like ATPase, C-terminal domain"/>
    <property type="match status" value="1"/>
</dbReference>
<keyword evidence="15" id="KW-1185">Reference proteome</keyword>
<evidence type="ECO:0000259" key="12">
    <source>
        <dbReference type="PROSITE" id="PS50109"/>
    </source>
</evidence>
<feature type="domain" description="HAMP" evidence="13">
    <location>
        <begin position="184"/>
        <end position="237"/>
    </location>
</feature>
<comment type="subcellular location">
    <subcellularLocation>
        <location evidence="2">Membrane</location>
    </subcellularLocation>
</comment>
<dbReference type="InterPro" id="IPR003594">
    <property type="entry name" value="HATPase_dom"/>
</dbReference>
<evidence type="ECO:0000256" key="9">
    <source>
        <dbReference type="ARBA" id="ARBA00023012"/>
    </source>
</evidence>
<evidence type="ECO:0000256" key="2">
    <source>
        <dbReference type="ARBA" id="ARBA00004370"/>
    </source>
</evidence>
<dbReference type="AlphaFoldDB" id="A0AAN2CBA8"/>
<name>A0AAN2CBA8_UNVUL</name>
<evidence type="ECO:0000256" key="7">
    <source>
        <dbReference type="ARBA" id="ARBA00022777"/>
    </source>
</evidence>
<dbReference type="GO" id="GO:0000155">
    <property type="term" value="F:phosphorelay sensor kinase activity"/>
    <property type="evidence" value="ECO:0007669"/>
    <property type="project" value="InterPro"/>
</dbReference>
<dbReference type="SMART" id="SM00388">
    <property type="entry name" value="HisKA"/>
    <property type="match status" value="1"/>
</dbReference>
<dbReference type="CDD" id="cd00075">
    <property type="entry name" value="HATPase"/>
    <property type="match status" value="1"/>
</dbReference>
<evidence type="ECO:0000256" key="4">
    <source>
        <dbReference type="ARBA" id="ARBA00022553"/>
    </source>
</evidence>
<keyword evidence="10 11" id="KW-0472">Membrane</keyword>
<dbReference type="EMBL" id="AP025523">
    <property type="protein sequence ID" value="BDE07542.1"/>
    <property type="molecule type" value="Genomic_DNA"/>
</dbReference>
<dbReference type="Pfam" id="PF00512">
    <property type="entry name" value="HisKA"/>
    <property type="match status" value="1"/>
</dbReference>
<dbReference type="SUPFAM" id="SSF158472">
    <property type="entry name" value="HAMP domain-like"/>
    <property type="match status" value="1"/>
</dbReference>
<dbReference type="InterPro" id="IPR004358">
    <property type="entry name" value="Sig_transdc_His_kin-like_C"/>
</dbReference>
<comment type="catalytic activity">
    <reaction evidence="1">
        <text>ATP + protein L-histidine = ADP + protein N-phospho-L-histidine.</text>
        <dbReference type="EC" id="2.7.13.3"/>
    </reaction>
</comment>
<keyword evidence="4" id="KW-0597">Phosphoprotein</keyword>
<dbReference type="GO" id="GO:0005886">
    <property type="term" value="C:plasma membrane"/>
    <property type="evidence" value="ECO:0007669"/>
    <property type="project" value="TreeGrafter"/>
</dbReference>
<dbReference type="InterPro" id="IPR005467">
    <property type="entry name" value="His_kinase_dom"/>
</dbReference>
<dbReference type="Pfam" id="PF00672">
    <property type="entry name" value="HAMP"/>
    <property type="match status" value="1"/>
</dbReference>
<evidence type="ECO:0000256" key="11">
    <source>
        <dbReference type="SAM" id="Phobius"/>
    </source>
</evidence>
<dbReference type="PROSITE" id="PS50885">
    <property type="entry name" value="HAMP"/>
    <property type="match status" value="1"/>
</dbReference>
<dbReference type="CDD" id="cd06225">
    <property type="entry name" value="HAMP"/>
    <property type="match status" value="1"/>
</dbReference>
<proteinExistence type="predicted"/>
<protein>
    <recommendedName>
        <fullName evidence="3">histidine kinase</fullName>
        <ecNumber evidence="3">2.7.13.3</ecNumber>
    </recommendedName>
</protein>
<accession>A0AAN2CBA8</accession>
<dbReference type="PANTHER" id="PTHR45436">
    <property type="entry name" value="SENSOR HISTIDINE KINASE YKOH"/>
    <property type="match status" value="1"/>
</dbReference>
<dbReference type="PRINTS" id="PR00344">
    <property type="entry name" value="BCTRLSENSOR"/>
</dbReference>
<keyword evidence="6 11" id="KW-0812">Transmembrane</keyword>
<feature type="transmembrane region" description="Helical" evidence="11">
    <location>
        <begin position="12"/>
        <end position="35"/>
    </location>
</feature>
<dbReference type="SUPFAM" id="SSF55874">
    <property type="entry name" value="ATPase domain of HSP90 chaperone/DNA topoisomerase II/histidine kinase"/>
    <property type="match status" value="1"/>
</dbReference>
<gene>
    <name evidence="14" type="ORF">WPS_28180</name>
</gene>
<evidence type="ECO:0000256" key="8">
    <source>
        <dbReference type="ARBA" id="ARBA00022989"/>
    </source>
</evidence>
<evidence type="ECO:0000256" key="6">
    <source>
        <dbReference type="ARBA" id="ARBA00022692"/>
    </source>
</evidence>
<evidence type="ECO:0000256" key="10">
    <source>
        <dbReference type="ARBA" id="ARBA00023136"/>
    </source>
</evidence>
<dbReference type="Pfam" id="PF02518">
    <property type="entry name" value="HATPase_c"/>
    <property type="match status" value="1"/>
</dbReference>
<dbReference type="EC" id="2.7.13.3" evidence="3"/>
<keyword evidence="8 11" id="KW-1133">Transmembrane helix</keyword>